<sequence length="1214" mass="136092">MGAKAATNEVINQLISALGDSDSGIRKGACEALGAMGEKVATSEVINRLFSALGDSDSGIRKGACEALGAMGEKAATSEIINQLISALEDSDSDVKSRACEALSKVGEKAATSEVINQLISALEDSDSDVKSSACEALGAMGENAATSEVIDRLISALGHSDSDVKSSACKVLGTMGEKAATSEVINRLISALVDSDSDVKSRACEALSKMGEKAATSEVINQLISALEDSDSDVKSSACEALGAMGEKAATSEKNSAQLEHIDKLRKTYKASEAIKHYTENSFLSRTVNQVCRTEDFQHIFKFRVYIADLHRQLDVFGRQQGQDGIKSEITKVYCGKPLSGSVLQQLIDNKGGLISMNGFLSTTFDSDVVDVYAGDEQIADGYRRAKFQLQISKKIRQPYAYIGNCSAKKDESEVLFSIGTIWRIESVRYDEDPCTIELTSCDELDSQPMELLEKYIGDGCTLLSLGDILWELGEHLEAECFYQKMLEEGTLSNQLRGALYYRIGMIHFNRKDYSIALDNLKKFESLVESPNNESNKVGSSHPLYMSGNRSPFVTIYNNMSIMLANDGKFDDAIKYYKQALEEKGSSSELAIVHNNLGLLYFHLNVSNEAQTHLAKAVEQINCNNELLQIEFEKNLDLVNDHFQYTVNKIDQVKTTIGIDTKNKHIIDTKYICPVCSLILRDPVQLSECGHRQCQLCLDAQHEVTIKCVQCQSETPRSEILLDRGFKNDMKSISIDCSFCQWTGVLNNYQEHLDEHHSNSTCEYCGEEFNSINKYKEHKISECQKLTVNCILKDFGCNEQIIRAKLEEHYLTEQHQHAIIKLVRQMLSQLSDRQIDNDLSRITTSGDCNPGTAQLQELYEMLNILSGGIETLNNDQERLSNESLQIQITIPTLIEELSKVKLSIEESNAFLEGMKHNQDILNQDLASVQEKIDDLRYVSYDGTLVWIITNFKEKMLDAQSERQTSIYSPPFYSSSTGYKMRARLYLNGVKHNQGILNQDLASLQEKINDFQYVSYDGTLVWKITNFQEKMIDAQSERQTSIYSPPFYSSLTGYKMRARLYLNGDGNARRTHMSLFFVLMRSVNDPILKFPFNYKVTFCLYDHTPAQRHIIDSFRPDIRSSSFQRPRSDMNIASGIPKFFPLERIEQEGNPYVRNDTMFIKVMVDFGDMPKTLLPYALSLNPGLPTHVQQAMIKQEAERRSQQQAGEQPQLPPK</sequence>
<keyword evidence="4" id="KW-0053">Apoptosis</keyword>
<dbReference type="Proteomes" id="UP000663882">
    <property type="component" value="Unassembled WGS sequence"/>
</dbReference>
<evidence type="ECO:0000313" key="14">
    <source>
        <dbReference type="EMBL" id="CAF0957689.1"/>
    </source>
</evidence>
<dbReference type="PANTHER" id="PTHR10131:SF138">
    <property type="entry name" value="RE66324P"/>
    <property type="match status" value="1"/>
</dbReference>
<dbReference type="Gene3D" id="3.30.40.10">
    <property type="entry name" value="Zinc/RING finger domain, C3HC4 (zinc finger)"/>
    <property type="match status" value="2"/>
</dbReference>
<evidence type="ECO:0000256" key="1">
    <source>
        <dbReference type="ARBA" id="ARBA00004496"/>
    </source>
</evidence>
<dbReference type="InterPro" id="IPR008974">
    <property type="entry name" value="TRAF-like"/>
</dbReference>
<dbReference type="Gene3D" id="1.25.10.10">
    <property type="entry name" value="Leucine-rich Repeat Variant"/>
    <property type="match status" value="2"/>
</dbReference>
<evidence type="ECO:0000256" key="6">
    <source>
        <dbReference type="ARBA" id="ARBA00022833"/>
    </source>
</evidence>
<dbReference type="InterPro" id="IPR002083">
    <property type="entry name" value="MATH/TRAF_dom"/>
</dbReference>
<dbReference type="InterPro" id="IPR001841">
    <property type="entry name" value="Znf_RING"/>
</dbReference>
<dbReference type="Gene3D" id="3.90.176.10">
    <property type="entry name" value="Toxin ADP-ribosyltransferase, Chain A, domain 1"/>
    <property type="match status" value="1"/>
</dbReference>
<dbReference type="Pfam" id="PF21355">
    <property type="entry name" value="TRAF-mep_MATH"/>
    <property type="match status" value="2"/>
</dbReference>
<proteinExistence type="predicted"/>
<feature type="domain" description="RING-type" evidence="12">
    <location>
        <begin position="674"/>
        <end position="713"/>
    </location>
</feature>
<dbReference type="Gene3D" id="2.60.210.10">
    <property type="entry name" value="Apoptosis, Tumor Necrosis Factor Receptor Associated Protein 2, Chain A"/>
    <property type="match status" value="2"/>
</dbReference>
<dbReference type="SUPFAM" id="SSF48371">
    <property type="entry name" value="ARM repeat"/>
    <property type="match status" value="1"/>
</dbReference>
<dbReference type="Gene3D" id="1.25.40.10">
    <property type="entry name" value="Tetratricopeptide repeat domain"/>
    <property type="match status" value="1"/>
</dbReference>
<dbReference type="InterPro" id="IPR011990">
    <property type="entry name" value="TPR-like_helical_dom_sf"/>
</dbReference>
<dbReference type="SUPFAM" id="SSF56399">
    <property type="entry name" value="ADP-ribosylation"/>
    <property type="match status" value="1"/>
</dbReference>
<keyword evidence="3" id="KW-1017">Isopeptide bond</keyword>
<dbReference type="AlphaFoldDB" id="A0A814DQE5"/>
<dbReference type="SUPFAM" id="SSF49599">
    <property type="entry name" value="TRAF domain-like"/>
    <property type="match status" value="2"/>
</dbReference>
<comment type="subcellular location">
    <subcellularLocation>
        <location evidence="1">Cytoplasm</location>
    </subcellularLocation>
</comment>
<dbReference type="GO" id="GO:0043122">
    <property type="term" value="P:regulation of canonical NF-kappaB signal transduction"/>
    <property type="evidence" value="ECO:0007669"/>
    <property type="project" value="TreeGrafter"/>
</dbReference>
<feature type="domain" description="MATH" evidence="13">
    <location>
        <begin position="1017"/>
        <end position="1164"/>
    </location>
</feature>
<protein>
    <submittedName>
        <fullName evidence="14">Uncharacterized protein</fullName>
    </submittedName>
</protein>
<name>A0A814DQE5_9BILA</name>
<dbReference type="SUPFAM" id="SSF48452">
    <property type="entry name" value="TPR-like"/>
    <property type="match status" value="1"/>
</dbReference>
<evidence type="ECO:0000256" key="7">
    <source>
        <dbReference type="ARBA" id="ARBA00022843"/>
    </source>
</evidence>
<keyword evidence="2" id="KW-0963">Cytoplasm</keyword>
<evidence type="ECO:0000259" key="12">
    <source>
        <dbReference type="PROSITE" id="PS50089"/>
    </source>
</evidence>
<dbReference type="PANTHER" id="PTHR10131">
    <property type="entry name" value="TNF RECEPTOR ASSOCIATED FACTOR"/>
    <property type="match status" value="1"/>
</dbReference>
<feature type="repeat" description="TPR" evidence="10">
    <location>
        <begin position="555"/>
        <end position="588"/>
    </location>
</feature>
<evidence type="ECO:0000256" key="10">
    <source>
        <dbReference type="PROSITE-ProRule" id="PRU00339"/>
    </source>
</evidence>
<dbReference type="GO" id="GO:0009898">
    <property type="term" value="C:cytoplasmic side of plasma membrane"/>
    <property type="evidence" value="ECO:0007669"/>
    <property type="project" value="TreeGrafter"/>
</dbReference>
<dbReference type="GO" id="GO:0005164">
    <property type="term" value="F:tumor necrosis factor receptor binding"/>
    <property type="evidence" value="ECO:0007669"/>
    <property type="project" value="TreeGrafter"/>
</dbReference>
<dbReference type="InterPro" id="IPR016024">
    <property type="entry name" value="ARM-type_fold"/>
</dbReference>
<keyword evidence="5 9" id="KW-0479">Metal-binding</keyword>
<dbReference type="PROSITE" id="PS51996">
    <property type="entry name" value="TR_MART"/>
    <property type="match status" value="1"/>
</dbReference>
<dbReference type="PROSITE" id="PS50089">
    <property type="entry name" value="ZF_RING_2"/>
    <property type="match status" value="1"/>
</dbReference>
<dbReference type="Pfam" id="PF13374">
    <property type="entry name" value="TPR_10"/>
    <property type="match status" value="1"/>
</dbReference>
<dbReference type="PROSITE" id="PS50005">
    <property type="entry name" value="TPR"/>
    <property type="match status" value="1"/>
</dbReference>
<dbReference type="FunFam" id="2.60.210.10:FF:000001">
    <property type="entry name" value="TNF receptor-associated factor"/>
    <property type="match status" value="1"/>
</dbReference>
<evidence type="ECO:0000256" key="5">
    <source>
        <dbReference type="ARBA" id="ARBA00022771"/>
    </source>
</evidence>
<evidence type="ECO:0000256" key="4">
    <source>
        <dbReference type="ARBA" id="ARBA00022703"/>
    </source>
</evidence>
<dbReference type="InterPro" id="IPR034085">
    <property type="entry name" value="TOG"/>
</dbReference>
<dbReference type="GO" id="GO:0008270">
    <property type="term" value="F:zinc ion binding"/>
    <property type="evidence" value="ECO:0007669"/>
    <property type="project" value="UniProtKB-KW"/>
</dbReference>
<evidence type="ECO:0000256" key="2">
    <source>
        <dbReference type="ARBA" id="ARBA00022490"/>
    </source>
</evidence>
<evidence type="ECO:0000256" key="11">
    <source>
        <dbReference type="SAM" id="MobiDB-lite"/>
    </source>
</evidence>
<dbReference type="InterPro" id="IPR004155">
    <property type="entry name" value="PBS_lyase_HEAT"/>
</dbReference>
<dbReference type="SMART" id="SM00028">
    <property type="entry name" value="TPR"/>
    <property type="match status" value="3"/>
</dbReference>
<keyword evidence="8" id="KW-0175">Coiled coil</keyword>
<evidence type="ECO:0000259" key="13">
    <source>
        <dbReference type="PROSITE" id="PS50144"/>
    </source>
</evidence>
<dbReference type="PROSITE" id="PS50144">
    <property type="entry name" value="MATH"/>
    <property type="match status" value="1"/>
</dbReference>
<dbReference type="Pfam" id="PF13646">
    <property type="entry name" value="HEAT_2"/>
    <property type="match status" value="3"/>
</dbReference>
<dbReference type="OrthoDB" id="4848999at2759"/>
<dbReference type="EMBL" id="CAJNOO010000488">
    <property type="protein sequence ID" value="CAF0957689.1"/>
    <property type="molecule type" value="Genomic_DNA"/>
</dbReference>
<dbReference type="InterPro" id="IPR011989">
    <property type="entry name" value="ARM-like"/>
</dbReference>
<dbReference type="SUPFAM" id="SSF57850">
    <property type="entry name" value="RING/U-box"/>
    <property type="match status" value="1"/>
</dbReference>
<evidence type="ECO:0000256" key="3">
    <source>
        <dbReference type="ARBA" id="ARBA00022499"/>
    </source>
</evidence>
<keyword evidence="6" id="KW-0862">Zinc</keyword>
<dbReference type="GO" id="GO:0006915">
    <property type="term" value="P:apoptotic process"/>
    <property type="evidence" value="ECO:0007669"/>
    <property type="project" value="UniProtKB-KW"/>
</dbReference>
<dbReference type="GO" id="GO:0005737">
    <property type="term" value="C:cytoplasm"/>
    <property type="evidence" value="ECO:0007669"/>
    <property type="project" value="UniProtKB-SubCell"/>
</dbReference>
<accession>A0A814DQE5</accession>
<keyword evidence="5 9" id="KW-0863">Zinc-finger</keyword>
<feature type="region of interest" description="Disordered" evidence="11">
    <location>
        <begin position="1194"/>
        <end position="1214"/>
    </location>
</feature>
<dbReference type="CDD" id="cd00270">
    <property type="entry name" value="MATH_TRAF_C"/>
    <property type="match status" value="1"/>
</dbReference>
<dbReference type="SMART" id="SM00567">
    <property type="entry name" value="EZ_HEAT"/>
    <property type="match status" value="6"/>
</dbReference>
<dbReference type="InterPro" id="IPR013083">
    <property type="entry name" value="Znf_RING/FYVE/PHD"/>
</dbReference>
<comment type="caution">
    <text evidence="14">The sequence shown here is derived from an EMBL/GenBank/DDBJ whole genome shotgun (WGS) entry which is preliminary data.</text>
</comment>
<evidence type="ECO:0000256" key="8">
    <source>
        <dbReference type="ARBA" id="ARBA00023054"/>
    </source>
</evidence>
<dbReference type="InterPro" id="IPR019734">
    <property type="entry name" value="TPR_rpt"/>
</dbReference>
<keyword evidence="7" id="KW-0832">Ubl conjugation</keyword>
<dbReference type="SMART" id="SM01349">
    <property type="entry name" value="TOG"/>
    <property type="match status" value="1"/>
</dbReference>
<gene>
    <name evidence="14" type="ORF">RFH988_LOCUS11975</name>
</gene>
<organism evidence="14 15">
    <name type="scientific">Rotaria sordida</name>
    <dbReference type="NCBI Taxonomy" id="392033"/>
    <lineage>
        <taxon>Eukaryota</taxon>
        <taxon>Metazoa</taxon>
        <taxon>Spiralia</taxon>
        <taxon>Gnathifera</taxon>
        <taxon>Rotifera</taxon>
        <taxon>Eurotatoria</taxon>
        <taxon>Bdelloidea</taxon>
        <taxon>Philodinida</taxon>
        <taxon>Philodinidae</taxon>
        <taxon>Rotaria</taxon>
    </lineage>
</organism>
<dbReference type="InterPro" id="IPR049342">
    <property type="entry name" value="TRAF1-6_MATH_dom"/>
</dbReference>
<dbReference type="SMART" id="SM00061">
    <property type="entry name" value="MATH"/>
    <property type="match status" value="1"/>
</dbReference>
<evidence type="ECO:0000256" key="9">
    <source>
        <dbReference type="PROSITE-ProRule" id="PRU00175"/>
    </source>
</evidence>
<evidence type="ECO:0000313" key="15">
    <source>
        <dbReference type="Proteomes" id="UP000663882"/>
    </source>
</evidence>
<keyword evidence="10" id="KW-0802">TPR repeat</keyword>
<reference evidence="14" key="1">
    <citation type="submission" date="2021-02" db="EMBL/GenBank/DDBJ databases">
        <authorList>
            <person name="Nowell W R."/>
        </authorList>
    </citation>
    <scope>NUCLEOTIDE SEQUENCE</scope>
</reference>